<reference evidence="1 2" key="1">
    <citation type="submission" date="2018-08" db="EMBL/GenBank/DDBJ databases">
        <title>Murine metabolic-syndrome-specific gut microbial biobank.</title>
        <authorList>
            <person name="Liu C."/>
        </authorList>
    </citation>
    <scope>NUCLEOTIDE SEQUENCE [LARGE SCALE GENOMIC DNA]</scope>
    <source>
        <strain evidence="1 2">583</strain>
    </source>
</reference>
<dbReference type="EMBL" id="QXXA01000016">
    <property type="protein sequence ID" value="NBI07931.1"/>
    <property type="molecule type" value="Genomic_DNA"/>
</dbReference>
<keyword evidence="2" id="KW-1185">Reference proteome</keyword>
<organism evidence="1 2">
    <name type="scientific">Senegalia massiliensis</name>
    <dbReference type="NCBI Taxonomy" id="1720316"/>
    <lineage>
        <taxon>Bacteria</taxon>
        <taxon>Bacillati</taxon>
        <taxon>Bacillota</taxon>
        <taxon>Clostridia</taxon>
        <taxon>Eubacteriales</taxon>
        <taxon>Clostridiaceae</taxon>
        <taxon>Senegalia</taxon>
    </lineage>
</organism>
<dbReference type="Proteomes" id="UP000467132">
    <property type="component" value="Unassembled WGS sequence"/>
</dbReference>
<comment type="caution">
    <text evidence="1">The sequence shown here is derived from an EMBL/GenBank/DDBJ whole genome shotgun (WGS) entry which is preliminary data.</text>
</comment>
<dbReference type="InterPro" id="IPR015424">
    <property type="entry name" value="PyrdxlP-dep_Trfase"/>
</dbReference>
<evidence type="ECO:0008006" key="3">
    <source>
        <dbReference type="Google" id="ProtNLM"/>
    </source>
</evidence>
<dbReference type="PANTHER" id="PTHR46658:SF1">
    <property type="entry name" value="CYS OR MET METABOLISM PYRIDOXAL-PHOSPHATE-DEPENDENT ENZYME"/>
    <property type="match status" value="1"/>
</dbReference>
<dbReference type="InterPro" id="IPR015421">
    <property type="entry name" value="PyrdxlP-dep_Trfase_major"/>
</dbReference>
<dbReference type="OrthoDB" id="9764766at2"/>
<dbReference type="SUPFAM" id="SSF53383">
    <property type="entry name" value="PLP-dependent transferases"/>
    <property type="match status" value="1"/>
</dbReference>
<proteinExistence type="predicted"/>
<accession>A0A845R031</accession>
<dbReference type="Gene3D" id="3.90.1150.60">
    <property type="entry name" value="Methioning gamme-lyase, C-terminal domain"/>
    <property type="match status" value="1"/>
</dbReference>
<gene>
    <name evidence="1" type="ORF">D3Z33_13805</name>
</gene>
<protein>
    <recommendedName>
        <fullName evidence="3">Aluminum resistance protein</fullName>
    </recommendedName>
</protein>
<name>A0A845R031_9CLOT</name>
<dbReference type="AlphaFoldDB" id="A0A845R031"/>
<dbReference type="Gene3D" id="3.40.640.10">
    <property type="entry name" value="Type I PLP-dependent aspartate aminotransferase-like (Major domain)"/>
    <property type="match status" value="1"/>
</dbReference>
<dbReference type="InterPro" id="IPR009651">
    <property type="entry name" value="Met_g_lyase_put"/>
</dbReference>
<evidence type="ECO:0000313" key="2">
    <source>
        <dbReference type="Proteomes" id="UP000467132"/>
    </source>
</evidence>
<dbReference type="Pfam" id="PF06838">
    <property type="entry name" value="Met_gamma_lyase"/>
    <property type="match status" value="1"/>
</dbReference>
<evidence type="ECO:0000313" key="1">
    <source>
        <dbReference type="EMBL" id="NBI07931.1"/>
    </source>
</evidence>
<sequence>MTIKLLCKQKGIDDKLIKKITEAEEKLKDRFQEIENNSEYNQIKVLDAMREERLDSTNFNWTTGYGYGDMGRDKVESIYKRVFSTEDALVRPTIVSGTHALYLTLSALLSSGDELISAAGSPYDTLLKVIGVKGSEPGTLLEGGIKYKEVKLKPDNTIDTSSLINSITSNTKVILIQRSTGYSFRRALSIEEIREVIKKIKLVREDIICMIDNCYGEFVDVYEPTDVGADIMAGSLIKNPGGGLALTGGYIVGKKNLVQRISNRLTAPGIGKDCGLTFGTTRSTLQGLFLAPMIVKESLKSALLFAQVFKDLGYEITPKVEDNRGDIIQAIKMKSKEKVIEFCKSIQSSSPVDSYVSPEPWDMPGYDDPVIMASGAFIEGSSIELSADAPIREPYIVYFQGGLNYYHSKYALIEILSKFHNKKFL</sequence>
<dbReference type="PANTHER" id="PTHR46658">
    <property type="entry name" value="CYS OR MET METABOLISM PYRIDOXAL-PHOSPHATE-DEPENDENT ENZYME"/>
    <property type="match status" value="1"/>
</dbReference>